<dbReference type="PANTHER" id="PTHR19433">
    <property type="entry name" value="T-CELL RECEPTOR ALPHA CHAIN V REGION-RELATED"/>
    <property type="match status" value="1"/>
</dbReference>
<dbReference type="InterPro" id="IPR052051">
    <property type="entry name" value="TCR_complex_component"/>
</dbReference>
<keyword evidence="2" id="KW-1003">Cell membrane</keyword>
<keyword evidence="11" id="KW-1185">Reference proteome</keyword>
<evidence type="ECO:0000256" key="2">
    <source>
        <dbReference type="ARBA" id="ARBA00022475"/>
    </source>
</evidence>
<dbReference type="GeneTree" id="ENSGT00940000162676"/>
<dbReference type="GO" id="GO:0009617">
    <property type="term" value="P:response to bacterium"/>
    <property type="evidence" value="ECO:0007669"/>
    <property type="project" value="TreeGrafter"/>
</dbReference>
<dbReference type="SMART" id="SM00406">
    <property type="entry name" value="IGv"/>
    <property type="match status" value="2"/>
</dbReference>
<keyword evidence="8" id="KW-1133">Transmembrane helix</keyword>
<dbReference type="PROSITE" id="PS50835">
    <property type="entry name" value="IG_LIKE"/>
    <property type="match status" value="2"/>
</dbReference>
<feature type="transmembrane region" description="Helical" evidence="8">
    <location>
        <begin position="273"/>
        <end position="294"/>
    </location>
</feature>
<dbReference type="Pfam" id="PF07686">
    <property type="entry name" value="V-set"/>
    <property type="match status" value="2"/>
</dbReference>
<dbReference type="SUPFAM" id="SSF48726">
    <property type="entry name" value="Immunoglobulin"/>
    <property type="match status" value="2"/>
</dbReference>
<keyword evidence="3" id="KW-0732">Signal</keyword>
<organism evidence="10 11">
    <name type="scientific">Labrus bergylta</name>
    <name type="common">ballan wrasse</name>
    <dbReference type="NCBI Taxonomy" id="56723"/>
    <lineage>
        <taxon>Eukaryota</taxon>
        <taxon>Metazoa</taxon>
        <taxon>Chordata</taxon>
        <taxon>Craniata</taxon>
        <taxon>Vertebrata</taxon>
        <taxon>Euteleostomi</taxon>
        <taxon>Actinopterygii</taxon>
        <taxon>Neopterygii</taxon>
        <taxon>Teleostei</taxon>
        <taxon>Neoteleostei</taxon>
        <taxon>Acanthomorphata</taxon>
        <taxon>Eupercaria</taxon>
        <taxon>Labriformes</taxon>
        <taxon>Labridae</taxon>
        <taxon>Labrus</taxon>
    </lineage>
</organism>
<evidence type="ECO:0000313" key="11">
    <source>
        <dbReference type="Proteomes" id="UP000261660"/>
    </source>
</evidence>
<dbReference type="InParanoid" id="A0A3Q3DZC0"/>
<keyword evidence="8" id="KW-0812">Transmembrane</keyword>
<sequence length="358" mass="40025">MFFNEPLCLSDGALLYADPGQHVTLPCVFTSSAKYMSWYKQVAGEKPQIMSSFYKHSRDAIGFFNQFKDKNRFSAQTGEGFYHLIISNVQESDSAMYYCGQTSITTIEFHEGIFLVLKGIFHVFFLMWTIYVAIAKFVAHFSLIVLENLFLTCLISDSSALSFIRQPASDPVKQGDAVTLSCTVHTGTCDGEHNVYWFKNSEESNPGLIYANGGRNDKCESKPMSQSLTCVYNLQMTSLNRSHAGTYYCAVVACGRILFGNGAKLQIINEGKFLIGTLTFTTLLAVLIALSACFMKKRNSCQSTESQATISAPSMTDAEGYQNKFNLYYAALSVNLTDRTRRQRDPTWSEAVYESVKH</sequence>
<dbReference type="CDD" id="cd00099">
    <property type="entry name" value="IgV"/>
    <property type="match status" value="1"/>
</dbReference>
<reference evidence="10" key="1">
    <citation type="submission" date="2025-08" db="UniProtKB">
        <authorList>
            <consortium name="Ensembl"/>
        </authorList>
    </citation>
    <scope>IDENTIFICATION</scope>
</reference>
<dbReference type="Ensembl" id="ENSLBET00000000169.1">
    <property type="protein sequence ID" value="ENSLBEP00000000165.1"/>
    <property type="gene ID" value="ENSLBEG00000000141.1"/>
</dbReference>
<dbReference type="Gene3D" id="2.60.40.10">
    <property type="entry name" value="Immunoglobulins"/>
    <property type="match status" value="2"/>
</dbReference>
<keyword evidence="6" id="KW-1015">Disulfide bond</keyword>
<proteinExistence type="predicted"/>
<dbReference type="InterPro" id="IPR013783">
    <property type="entry name" value="Ig-like_fold"/>
</dbReference>
<dbReference type="SMART" id="SM00409">
    <property type="entry name" value="IG"/>
    <property type="match status" value="2"/>
</dbReference>
<dbReference type="STRING" id="56723.ENSLBEP00000000165"/>
<keyword evidence="5 8" id="KW-0472">Membrane</keyword>
<evidence type="ECO:0000256" key="8">
    <source>
        <dbReference type="SAM" id="Phobius"/>
    </source>
</evidence>
<evidence type="ECO:0000259" key="9">
    <source>
        <dbReference type="PROSITE" id="PS50835"/>
    </source>
</evidence>
<feature type="domain" description="Ig-like" evidence="9">
    <location>
        <begin position="6"/>
        <end position="99"/>
    </location>
</feature>
<evidence type="ECO:0000256" key="7">
    <source>
        <dbReference type="ARBA" id="ARBA00023180"/>
    </source>
</evidence>
<protein>
    <submittedName>
        <fullName evidence="10">Uncharacterized LOC109992832</fullName>
    </submittedName>
</protein>
<evidence type="ECO:0000256" key="6">
    <source>
        <dbReference type="ARBA" id="ARBA00023157"/>
    </source>
</evidence>
<evidence type="ECO:0000256" key="4">
    <source>
        <dbReference type="ARBA" id="ARBA00022859"/>
    </source>
</evidence>
<evidence type="ECO:0000256" key="1">
    <source>
        <dbReference type="ARBA" id="ARBA00004236"/>
    </source>
</evidence>
<dbReference type="InterPro" id="IPR013106">
    <property type="entry name" value="Ig_V-set"/>
</dbReference>
<evidence type="ECO:0000256" key="3">
    <source>
        <dbReference type="ARBA" id="ARBA00022729"/>
    </source>
</evidence>
<feature type="transmembrane region" description="Helical" evidence="8">
    <location>
        <begin position="245"/>
        <end position="267"/>
    </location>
</feature>
<accession>A0A3Q3DZC0</accession>
<dbReference type="Proteomes" id="UP000261660">
    <property type="component" value="Unplaced"/>
</dbReference>
<reference evidence="10" key="2">
    <citation type="submission" date="2025-09" db="UniProtKB">
        <authorList>
            <consortium name="Ensembl"/>
        </authorList>
    </citation>
    <scope>IDENTIFICATION</scope>
</reference>
<dbReference type="InterPro" id="IPR007110">
    <property type="entry name" value="Ig-like_dom"/>
</dbReference>
<keyword evidence="7" id="KW-0325">Glycoprotein</keyword>
<feature type="domain" description="Ig-like" evidence="9">
    <location>
        <begin position="161"/>
        <end position="251"/>
    </location>
</feature>
<evidence type="ECO:0000256" key="5">
    <source>
        <dbReference type="ARBA" id="ARBA00023136"/>
    </source>
</evidence>
<evidence type="ECO:0000313" key="10">
    <source>
        <dbReference type="Ensembl" id="ENSLBEP00000000165.1"/>
    </source>
</evidence>
<dbReference type="PANTHER" id="PTHR19433:SF127">
    <property type="entry name" value="NITR9"/>
    <property type="match status" value="1"/>
</dbReference>
<dbReference type="GO" id="GO:0002376">
    <property type="term" value="P:immune system process"/>
    <property type="evidence" value="ECO:0007669"/>
    <property type="project" value="UniProtKB-KW"/>
</dbReference>
<dbReference type="InterPro" id="IPR003599">
    <property type="entry name" value="Ig_sub"/>
</dbReference>
<name>A0A3Q3DZC0_9LABR</name>
<keyword evidence="4" id="KW-0391">Immunity</keyword>
<dbReference type="GO" id="GO:0005886">
    <property type="term" value="C:plasma membrane"/>
    <property type="evidence" value="ECO:0007669"/>
    <property type="project" value="UniProtKB-SubCell"/>
</dbReference>
<dbReference type="InterPro" id="IPR036179">
    <property type="entry name" value="Ig-like_dom_sf"/>
</dbReference>
<dbReference type="AlphaFoldDB" id="A0A3Q3DZC0"/>
<comment type="subcellular location">
    <subcellularLocation>
        <location evidence="1">Cell membrane</location>
    </subcellularLocation>
</comment>